<feature type="transmembrane region" description="Helical" evidence="9">
    <location>
        <begin position="277"/>
        <end position="298"/>
    </location>
</feature>
<dbReference type="FunFam" id="1.20.1720.10:FF:000004">
    <property type="entry name" value="EmrB/QacA family drug resistance transporter"/>
    <property type="match status" value="1"/>
</dbReference>
<evidence type="ECO:0000256" key="3">
    <source>
        <dbReference type="ARBA" id="ARBA00022448"/>
    </source>
</evidence>
<dbReference type="Pfam" id="PF07690">
    <property type="entry name" value="MFS_1"/>
    <property type="match status" value="1"/>
</dbReference>
<feature type="transmembrane region" description="Helical" evidence="9">
    <location>
        <begin position="88"/>
        <end position="112"/>
    </location>
</feature>
<feature type="transmembrane region" description="Helical" evidence="9">
    <location>
        <begin position="368"/>
        <end position="393"/>
    </location>
</feature>
<dbReference type="InterPro" id="IPR036259">
    <property type="entry name" value="MFS_trans_sf"/>
</dbReference>
<dbReference type="InterPro" id="IPR020846">
    <property type="entry name" value="MFS_dom"/>
</dbReference>
<dbReference type="PANTHER" id="PTHR23501:SF197">
    <property type="entry name" value="COMD"/>
    <property type="match status" value="1"/>
</dbReference>
<evidence type="ECO:0000256" key="9">
    <source>
        <dbReference type="SAM" id="Phobius"/>
    </source>
</evidence>
<feature type="transmembrane region" description="Helical" evidence="9">
    <location>
        <begin position="310"/>
        <end position="336"/>
    </location>
</feature>
<feature type="transmembrane region" description="Helical" evidence="9">
    <location>
        <begin position="118"/>
        <end position="138"/>
    </location>
</feature>
<proteinExistence type="inferred from homology"/>
<dbReference type="PROSITE" id="PS50850">
    <property type="entry name" value="MFS"/>
    <property type="match status" value="1"/>
</dbReference>
<dbReference type="CDD" id="cd17502">
    <property type="entry name" value="MFS_Azr1_MDR_like"/>
    <property type="match status" value="1"/>
</dbReference>
<feature type="transmembrane region" description="Helical" evidence="9">
    <location>
        <begin position="176"/>
        <end position="198"/>
    </location>
</feature>
<dbReference type="Gene3D" id="1.20.1250.20">
    <property type="entry name" value="MFS general substrate transporter like domains"/>
    <property type="match status" value="1"/>
</dbReference>
<feature type="domain" description="Major facilitator superfamily (MFS) profile" evidence="10">
    <location>
        <begin position="23"/>
        <end position="507"/>
    </location>
</feature>
<evidence type="ECO:0000256" key="8">
    <source>
        <dbReference type="SAM" id="MobiDB-lite"/>
    </source>
</evidence>
<feature type="compositionally biased region" description="Low complexity" evidence="8">
    <location>
        <begin position="549"/>
        <end position="558"/>
    </location>
</feature>
<evidence type="ECO:0000256" key="2">
    <source>
        <dbReference type="ARBA" id="ARBA00007520"/>
    </source>
</evidence>
<feature type="transmembrane region" description="Helical" evidence="9">
    <location>
        <begin position="210"/>
        <end position="230"/>
    </location>
</feature>
<evidence type="ECO:0000313" key="11">
    <source>
        <dbReference type="EMBL" id="MBB2957947.1"/>
    </source>
</evidence>
<feature type="transmembrane region" description="Helical" evidence="9">
    <location>
        <begin position="150"/>
        <end position="170"/>
    </location>
</feature>
<sequence length="592" mass="61449">MTNTAPAPVAPQFLLTKRRIWTIFGALIAGMLLSSLDQTIVSTAMPTIVGELGGVDHQVWITTAYLLATTIVMPIYGKFGDVLGRRNLFLIAIAIFTLASVGCAFADSFWAFVVFRAIQGLGGGGLMILSQAIIADIVPASERGKYLGPLGAVFGLSAVGGPLLGGYFVDHLTWQWAFYINIPVGIAAFIIAVVALKLPSKKATKRIDYLGVLFLSAATTCLIFFTDFGADAEHGWGSMVTWAWGLGLLVAAALFIFVESRAEDPIIPLGLFKNPIFVNATAIGLTLGIGMFAAIGFVPTFLQMSSGTSAAASGLLMLPMMAGLMGTSIASGILISKTGRYRSYPIVGTVLTGLAMVAMTTLTAETPIWLICVFLFFFGAGLGLIMQVVVLVVQNAVPAAEIGTATSTNNYFREVGAALGTAVFGAIFTTRLTENLTSVFTASGASAADAATATSTIDPQTLSQLPDEVRDGIVTAYADALAPVFWYLVPFIALAFLLSLFLKQIPLSDVAGLVARGEVVGGDEAEELDAASRAAQSSHAVHAGAAAPTQTSSASGMGTSTGAGTGTGTGTITDTDTDTDTDTSPQTPAPRD</sequence>
<name>A0A7W4YF58_9MICO</name>
<keyword evidence="5 9" id="KW-0812">Transmembrane</keyword>
<dbReference type="InterPro" id="IPR011701">
    <property type="entry name" value="MFS"/>
</dbReference>
<reference evidence="11 12" key="1">
    <citation type="submission" date="2020-08" db="EMBL/GenBank/DDBJ databases">
        <title>Sequencing the genomes of 1000 actinobacteria strains.</title>
        <authorList>
            <person name="Klenk H.-P."/>
        </authorList>
    </citation>
    <scope>NUCLEOTIDE SEQUENCE [LARGE SCALE GENOMIC DNA]</scope>
    <source>
        <strain evidence="11 12">DSM 20419</strain>
    </source>
</reference>
<dbReference type="SUPFAM" id="SSF103473">
    <property type="entry name" value="MFS general substrate transporter"/>
    <property type="match status" value="1"/>
</dbReference>
<dbReference type="GO" id="GO:0005886">
    <property type="term" value="C:plasma membrane"/>
    <property type="evidence" value="ECO:0007669"/>
    <property type="project" value="UniProtKB-SubCell"/>
</dbReference>
<feature type="transmembrane region" description="Helical" evidence="9">
    <location>
        <begin position="57"/>
        <end position="76"/>
    </location>
</feature>
<dbReference type="GO" id="GO:0022857">
    <property type="term" value="F:transmembrane transporter activity"/>
    <property type="evidence" value="ECO:0007669"/>
    <property type="project" value="InterPro"/>
</dbReference>
<dbReference type="RefSeq" id="WP_183624803.1">
    <property type="nucleotide sequence ID" value="NZ_JACHWJ010000003.1"/>
</dbReference>
<evidence type="ECO:0000256" key="6">
    <source>
        <dbReference type="ARBA" id="ARBA00022989"/>
    </source>
</evidence>
<dbReference type="EMBL" id="JACHWJ010000003">
    <property type="protein sequence ID" value="MBB2957947.1"/>
    <property type="molecule type" value="Genomic_DNA"/>
</dbReference>
<dbReference type="PANTHER" id="PTHR23501">
    <property type="entry name" value="MAJOR FACILITATOR SUPERFAMILY"/>
    <property type="match status" value="1"/>
</dbReference>
<dbReference type="PRINTS" id="PR01036">
    <property type="entry name" value="TCRTETB"/>
</dbReference>
<dbReference type="Gene3D" id="1.20.1720.10">
    <property type="entry name" value="Multidrug resistance protein D"/>
    <property type="match status" value="1"/>
</dbReference>
<dbReference type="NCBIfam" id="TIGR00711">
    <property type="entry name" value="efflux_EmrB"/>
    <property type="match status" value="1"/>
</dbReference>
<feature type="compositionally biased region" description="Gly residues" evidence="8">
    <location>
        <begin position="559"/>
        <end position="569"/>
    </location>
</feature>
<dbReference type="AlphaFoldDB" id="A0A7W4YF58"/>
<evidence type="ECO:0000259" key="10">
    <source>
        <dbReference type="PROSITE" id="PS50850"/>
    </source>
</evidence>
<feature type="transmembrane region" description="Helical" evidence="9">
    <location>
        <begin position="414"/>
        <end position="433"/>
    </location>
</feature>
<feature type="transmembrane region" description="Helical" evidence="9">
    <location>
        <begin position="236"/>
        <end position="257"/>
    </location>
</feature>
<feature type="transmembrane region" description="Helical" evidence="9">
    <location>
        <begin position="484"/>
        <end position="502"/>
    </location>
</feature>
<accession>A0A7W4YF58</accession>
<feature type="region of interest" description="Disordered" evidence="8">
    <location>
        <begin position="530"/>
        <end position="592"/>
    </location>
</feature>
<keyword evidence="7 9" id="KW-0472">Membrane</keyword>
<evidence type="ECO:0000313" key="12">
    <source>
        <dbReference type="Proteomes" id="UP000545286"/>
    </source>
</evidence>
<keyword evidence="3" id="KW-0813">Transport</keyword>
<comment type="caution">
    <text evidence="11">The sequence shown here is derived from an EMBL/GenBank/DDBJ whole genome shotgun (WGS) entry which is preliminary data.</text>
</comment>
<keyword evidence="12" id="KW-1185">Reference proteome</keyword>
<protein>
    <submittedName>
        <fullName evidence="11">EmrB/QacA subfamily drug resistance transporter</fullName>
    </submittedName>
</protein>
<feature type="transmembrane region" description="Helical" evidence="9">
    <location>
        <begin position="343"/>
        <end position="362"/>
    </location>
</feature>
<comment type="subcellular location">
    <subcellularLocation>
        <location evidence="1">Cell membrane</location>
        <topology evidence="1">Multi-pass membrane protein</topology>
    </subcellularLocation>
</comment>
<comment type="similarity">
    <text evidence="2">Belongs to the major facilitator superfamily. TCR/Tet family.</text>
</comment>
<dbReference type="Proteomes" id="UP000545286">
    <property type="component" value="Unassembled WGS sequence"/>
</dbReference>
<evidence type="ECO:0000256" key="7">
    <source>
        <dbReference type="ARBA" id="ARBA00023136"/>
    </source>
</evidence>
<dbReference type="InterPro" id="IPR004638">
    <property type="entry name" value="EmrB-like"/>
</dbReference>
<evidence type="ECO:0000256" key="4">
    <source>
        <dbReference type="ARBA" id="ARBA00022475"/>
    </source>
</evidence>
<organism evidence="11 12">
    <name type="scientific">Pseudoclavibacter helvolus</name>
    <dbReference type="NCBI Taxonomy" id="255205"/>
    <lineage>
        <taxon>Bacteria</taxon>
        <taxon>Bacillati</taxon>
        <taxon>Actinomycetota</taxon>
        <taxon>Actinomycetes</taxon>
        <taxon>Micrococcales</taxon>
        <taxon>Microbacteriaceae</taxon>
        <taxon>Pseudoclavibacter</taxon>
    </lineage>
</organism>
<feature type="transmembrane region" description="Helical" evidence="9">
    <location>
        <begin position="20"/>
        <end position="37"/>
    </location>
</feature>
<gene>
    <name evidence="11" type="ORF">FHX72_002092</name>
</gene>
<keyword evidence="4" id="KW-1003">Cell membrane</keyword>
<evidence type="ECO:0000256" key="1">
    <source>
        <dbReference type="ARBA" id="ARBA00004651"/>
    </source>
</evidence>
<evidence type="ECO:0000256" key="5">
    <source>
        <dbReference type="ARBA" id="ARBA00022692"/>
    </source>
</evidence>
<keyword evidence="6 9" id="KW-1133">Transmembrane helix</keyword>